<protein>
    <submittedName>
        <fullName evidence="2">Putative damage-inducible protein DinB</fullName>
    </submittedName>
</protein>
<sequence length="152" mass="17623">MTNINNLLNEFEQLTRWLESLKKMDAEKFFSPLAEGKWSVAALVSHFKSWDEYVLYNRVPLFNGEVAQGENGPDQEEVNENAKQYAHSGISQENLINEVIHTRKQFIQTLSELPEEAWSKNHQLNENKTITLEDYISGLISHDEHHQKQVAL</sequence>
<proteinExistence type="predicted"/>
<dbReference type="Pfam" id="PF12867">
    <property type="entry name" value="DinB_2"/>
    <property type="match status" value="1"/>
</dbReference>
<organism evidence="2 3">
    <name type="scientific">Salirhabdus euzebyi</name>
    <dbReference type="NCBI Taxonomy" id="394506"/>
    <lineage>
        <taxon>Bacteria</taxon>
        <taxon>Bacillati</taxon>
        <taxon>Bacillota</taxon>
        <taxon>Bacilli</taxon>
        <taxon>Bacillales</taxon>
        <taxon>Bacillaceae</taxon>
        <taxon>Salirhabdus</taxon>
    </lineage>
</organism>
<comment type="caution">
    <text evidence="2">The sequence shown here is derived from an EMBL/GenBank/DDBJ whole genome shotgun (WGS) entry which is preliminary data.</text>
</comment>
<evidence type="ECO:0000313" key="3">
    <source>
        <dbReference type="Proteomes" id="UP000581688"/>
    </source>
</evidence>
<gene>
    <name evidence="2" type="ORF">HNQ94_002285</name>
</gene>
<feature type="domain" description="DinB-like" evidence="1">
    <location>
        <begin position="15"/>
        <end position="150"/>
    </location>
</feature>
<dbReference type="InterPro" id="IPR024775">
    <property type="entry name" value="DinB-like"/>
</dbReference>
<dbReference type="Proteomes" id="UP000581688">
    <property type="component" value="Unassembled WGS sequence"/>
</dbReference>
<evidence type="ECO:0000259" key="1">
    <source>
        <dbReference type="Pfam" id="PF12867"/>
    </source>
</evidence>
<dbReference type="AlphaFoldDB" id="A0A841Q634"/>
<dbReference type="SUPFAM" id="SSF109854">
    <property type="entry name" value="DinB/YfiT-like putative metalloenzymes"/>
    <property type="match status" value="1"/>
</dbReference>
<dbReference type="EMBL" id="JACHGH010000006">
    <property type="protein sequence ID" value="MBB6453834.1"/>
    <property type="molecule type" value="Genomic_DNA"/>
</dbReference>
<evidence type="ECO:0000313" key="2">
    <source>
        <dbReference type="EMBL" id="MBB6453834.1"/>
    </source>
</evidence>
<name>A0A841Q634_9BACI</name>
<accession>A0A841Q634</accession>
<reference evidence="2 3" key="1">
    <citation type="submission" date="2020-08" db="EMBL/GenBank/DDBJ databases">
        <title>Genomic Encyclopedia of Type Strains, Phase IV (KMG-IV): sequencing the most valuable type-strain genomes for metagenomic binning, comparative biology and taxonomic classification.</title>
        <authorList>
            <person name="Goeker M."/>
        </authorList>
    </citation>
    <scope>NUCLEOTIDE SEQUENCE [LARGE SCALE GENOMIC DNA]</scope>
    <source>
        <strain evidence="2 3">DSM 19612</strain>
    </source>
</reference>
<dbReference type="InterPro" id="IPR034660">
    <property type="entry name" value="DinB/YfiT-like"/>
</dbReference>
<keyword evidence="3" id="KW-1185">Reference proteome</keyword>
<dbReference type="Gene3D" id="1.20.120.450">
    <property type="entry name" value="dinb family like domain"/>
    <property type="match status" value="1"/>
</dbReference>
<dbReference type="RefSeq" id="WP_174496620.1">
    <property type="nucleotide sequence ID" value="NZ_CADDWK010000008.1"/>
</dbReference>